<evidence type="ECO:0000256" key="1">
    <source>
        <dbReference type="ARBA" id="ARBA00023015"/>
    </source>
</evidence>
<dbReference type="InterPro" id="IPR000485">
    <property type="entry name" value="AsnC-type_HTH_dom"/>
</dbReference>
<dbReference type="PROSITE" id="PS00519">
    <property type="entry name" value="HTH_ASNC_1"/>
    <property type="match status" value="1"/>
</dbReference>
<dbReference type="Pfam" id="PF01037">
    <property type="entry name" value="AsnC_trans_reg"/>
    <property type="match status" value="1"/>
</dbReference>
<dbReference type="PRINTS" id="PR00033">
    <property type="entry name" value="HTHASNC"/>
</dbReference>
<dbReference type="PANTHER" id="PTHR30154:SF34">
    <property type="entry name" value="TRANSCRIPTIONAL REGULATOR AZLB"/>
    <property type="match status" value="1"/>
</dbReference>
<evidence type="ECO:0000256" key="2">
    <source>
        <dbReference type="ARBA" id="ARBA00023125"/>
    </source>
</evidence>
<proteinExistence type="predicted"/>
<dbReference type="PROSITE" id="PS50956">
    <property type="entry name" value="HTH_ASNC_2"/>
    <property type="match status" value="1"/>
</dbReference>
<keyword evidence="1" id="KW-0805">Transcription regulation</keyword>
<dbReference type="InterPro" id="IPR019888">
    <property type="entry name" value="Tscrpt_reg_AsnC-like"/>
</dbReference>
<evidence type="ECO:0000256" key="3">
    <source>
        <dbReference type="ARBA" id="ARBA00023163"/>
    </source>
</evidence>
<dbReference type="SUPFAM" id="SSF46785">
    <property type="entry name" value="Winged helix' DNA-binding domain"/>
    <property type="match status" value="1"/>
</dbReference>
<reference evidence="5 6" key="1">
    <citation type="journal article" date="2021" name="J. Biosci. Bioeng.">
        <title>Identification and characterization of a chc gene cluster responsible for the aromatization pathway of cyclohexanecarboxylate degradation in Sinomonas cyclohexanicum ATCC 51369.</title>
        <authorList>
            <person name="Yamamoto T."/>
            <person name="Hasegawa Y."/>
            <person name="Lau P.C.K."/>
            <person name="Iwaki H."/>
        </authorList>
    </citation>
    <scope>NUCLEOTIDE SEQUENCE [LARGE SCALE GENOMIC DNA]</scope>
    <source>
        <strain evidence="5 6">ATCC 51369</strain>
    </source>
</reference>
<dbReference type="InterPro" id="IPR019885">
    <property type="entry name" value="Tscrpt_reg_HTH_AsnC-type_CS"/>
</dbReference>
<dbReference type="Gene3D" id="1.10.10.10">
    <property type="entry name" value="Winged helix-like DNA-binding domain superfamily/Winged helix DNA-binding domain"/>
    <property type="match status" value="1"/>
</dbReference>
<name>A0ABN6FL79_SINCY</name>
<dbReference type="SUPFAM" id="SSF54909">
    <property type="entry name" value="Dimeric alpha+beta barrel"/>
    <property type="match status" value="1"/>
</dbReference>
<evidence type="ECO:0000259" key="4">
    <source>
        <dbReference type="PROSITE" id="PS50956"/>
    </source>
</evidence>
<dbReference type="SMART" id="SM00344">
    <property type="entry name" value="HTH_ASNC"/>
    <property type="match status" value="1"/>
</dbReference>
<sequence length="153" mass="16644">MTVIDAIDRSILRELQRDGRMTATALASEVGLTVAPCHRRLKELESSGVIRGYRAEVDPAKVGLGFGAMVFVTLRETSTDAIRAFEDAVVAEPQIIEGYRLFGDPDFLLRCVAEDLPGYQRLYDQHLAALPGVAKLTSTIVMRDLKGAGGLPL</sequence>
<dbReference type="InterPro" id="IPR011008">
    <property type="entry name" value="Dimeric_a/b-barrel"/>
</dbReference>
<accession>A0ABN6FL79</accession>
<dbReference type="CDD" id="cd00090">
    <property type="entry name" value="HTH_ARSR"/>
    <property type="match status" value="1"/>
</dbReference>
<dbReference type="InterPro" id="IPR036388">
    <property type="entry name" value="WH-like_DNA-bd_sf"/>
</dbReference>
<gene>
    <name evidence="5" type="primary">putR</name>
    <name evidence="5" type="ORF">SCMU_26840</name>
</gene>
<dbReference type="Proteomes" id="UP001319861">
    <property type="component" value="Chromosome"/>
</dbReference>
<dbReference type="InterPro" id="IPR036390">
    <property type="entry name" value="WH_DNA-bd_sf"/>
</dbReference>
<keyword evidence="2" id="KW-0238">DNA-binding</keyword>
<keyword evidence="3" id="KW-0804">Transcription</keyword>
<protein>
    <submittedName>
        <fullName evidence="5">AsnC family transcriptional regulator</fullName>
    </submittedName>
</protein>
<evidence type="ECO:0000313" key="5">
    <source>
        <dbReference type="EMBL" id="BCT76842.1"/>
    </source>
</evidence>
<dbReference type="Pfam" id="PF13412">
    <property type="entry name" value="HTH_24"/>
    <property type="match status" value="1"/>
</dbReference>
<dbReference type="EMBL" id="AP024525">
    <property type="protein sequence ID" value="BCT76842.1"/>
    <property type="molecule type" value="Genomic_DNA"/>
</dbReference>
<dbReference type="PANTHER" id="PTHR30154">
    <property type="entry name" value="LEUCINE-RESPONSIVE REGULATORY PROTEIN"/>
    <property type="match status" value="1"/>
</dbReference>
<evidence type="ECO:0000313" key="6">
    <source>
        <dbReference type="Proteomes" id="UP001319861"/>
    </source>
</evidence>
<feature type="domain" description="HTH asnC-type" evidence="4">
    <location>
        <begin position="4"/>
        <end position="65"/>
    </location>
</feature>
<keyword evidence="6" id="KW-1185">Reference proteome</keyword>
<dbReference type="InterPro" id="IPR011991">
    <property type="entry name" value="ArsR-like_HTH"/>
</dbReference>
<dbReference type="InterPro" id="IPR019887">
    <property type="entry name" value="Tscrpt_reg_AsnC/Lrp_C"/>
</dbReference>
<organism evidence="5 6">
    <name type="scientific">Sinomonas cyclohexanicum</name>
    <name type="common">Corynebacterium cyclohexanicum</name>
    <dbReference type="NCBI Taxonomy" id="322009"/>
    <lineage>
        <taxon>Bacteria</taxon>
        <taxon>Bacillati</taxon>
        <taxon>Actinomycetota</taxon>
        <taxon>Actinomycetes</taxon>
        <taxon>Micrococcales</taxon>
        <taxon>Micrococcaceae</taxon>
        <taxon>Sinomonas</taxon>
    </lineage>
</organism>
<dbReference type="Gene3D" id="3.30.70.920">
    <property type="match status" value="1"/>
</dbReference>